<dbReference type="InterPro" id="IPR004843">
    <property type="entry name" value="Calcineurin-like_PHP"/>
</dbReference>
<dbReference type="SUPFAM" id="SSF56300">
    <property type="entry name" value="Metallo-dependent phosphatases"/>
    <property type="match status" value="1"/>
</dbReference>
<evidence type="ECO:0000256" key="1">
    <source>
        <dbReference type="ARBA" id="ARBA00001936"/>
    </source>
</evidence>
<dbReference type="GO" id="GO:0046872">
    <property type="term" value="F:metal ion binding"/>
    <property type="evidence" value="ECO:0007669"/>
    <property type="project" value="UniProtKB-KW"/>
</dbReference>
<comment type="similarity">
    <text evidence="3">Belongs to the metallophosphoesterase superfamily. MPPE1 family.</text>
</comment>
<gene>
    <name evidence="20" type="ORF">GRJ2_000740500</name>
</gene>
<comment type="cofactor">
    <cofactor evidence="1">
        <name>Mn(2+)</name>
        <dbReference type="ChEBI" id="CHEBI:29035"/>
    </cofactor>
</comment>
<dbReference type="Proteomes" id="UP001623348">
    <property type="component" value="Unassembled WGS sequence"/>
</dbReference>
<evidence type="ECO:0000313" key="21">
    <source>
        <dbReference type="Proteomes" id="UP001623348"/>
    </source>
</evidence>
<evidence type="ECO:0000256" key="4">
    <source>
        <dbReference type="ARBA" id="ARBA00017804"/>
    </source>
</evidence>
<dbReference type="AlphaFoldDB" id="A0ABC9WEV1"/>
<dbReference type="GO" id="GO:0006506">
    <property type="term" value="P:GPI anchor biosynthetic process"/>
    <property type="evidence" value="ECO:0007669"/>
    <property type="project" value="UniProtKB-KW"/>
</dbReference>
<keyword evidence="10" id="KW-0931">ER-Golgi transport</keyword>
<organism evidence="20 21">
    <name type="scientific">Grus japonensis</name>
    <name type="common">Japanese crane</name>
    <name type="synonym">Red-crowned crane</name>
    <dbReference type="NCBI Taxonomy" id="30415"/>
    <lineage>
        <taxon>Eukaryota</taxon>
        <taxon>Metazoa</taxon>
        <taxon>Chordata</taxon>
        <taxon>Craniata</taxon>
        <taxon>Vertebrata</taxon>
        <taxon>Euteleostomi</taxon>
        <taxon>Archelosauria</taxon>
        <taxon>Archosauria</taxon>
        <taxon>Dinosauria</taxon>
        <taxon>Saurischia</taxon>
        <taxon>Theropoda</taxon>
        <taxon>Coelurosauria</taxon>
        <taxon>Aves</taxon>
        <taxon>Neognathae</taxon>
        <taxon>Neoaves</taxon>
        <taxon>Gruiformes</taxon>
        <taxon>Gruidae</taxon>
        <taxon>Grus</taxon>
    </lineage>
</organism>
<keyword evidence="12 18" id="KW-0472">Membrane</keyword>
<keyword evidence="21" id="KW-1185">Reference proteome</keyword>
<keyword evidence="7 18" id="KW-0812">Transmembrane</keyword>
<evidence type="ECO:0000259" key="19">
    <source>
        <dbReference type="Pfam" id="PF00149"/>
    </source>
</evidence>
<feature type="coiled-coil region" evidence="16">
    <location>
        <begin position="177"/>
        <end position="211"/>
    </location>
</feature>
<dbReference type="Pfam" id="PF00149">
    <property type="entry name" value="Metallophos"/>
    <property type="match status" value="1"/>
</dbReference>
<feature type="domain" description="Calcineurin-like phosphoesterase" evidence="19">
    <location>
        <begin position="279"/>
        <end position="518"/>
    </location>
</feature>
<dbReference type="InterPro" id="IPR039541">
    <property type="entry name" value="MPP_MPPE1"/>
</dbReference>
<evidence type="ECO:0000256" key="2">
    <source>
        <dbReference type="ARBA" id="ARBA00004457"/>
    </source>
</evidence>
<evidence type="ECO:0000256" key="8">
    <source>
        <dbReference type="ARBA" id="ARBA00022723"/>
    </source>
</evidence>
<comment type="subcellular location">
    <subcellularLocation>
        <location evidence="2">Endoplasmic reticulum-Golgi intermediate compartment membrane</location>
        <topology evidence="2">Multi-pass membrane protein</topology>
    </subcellularLocation>
</comment>
<keyword evidence="9" id="KW-0378">Hydrolase</keyword>
<evidence type="ECO:0000256" key="16">
    <source>
        <dbReference type="SAM" id="Coils"/>
    </source>
</evidence>
<feature type="compositionally biased region" description="Basic and acidic residues" evidence="17">
    <location>
        <begin position="259"/>
        <end position="268"/>
    </location>
</feature>
<dbReference type="Gene3D" id="3.60.21.10">
    <property type="match status" value="1"/>
</dbReference>
<reference evidence="20 21" key="1">
    <citation type="submission" date="2024-06" db="EMBL/GenBank/DDBJ databases">
        <title>The draft genome of Grus japonensis, version 3.</title>
        <authorList>
            <person name="Nabeshima K."/>
            <person name="Suzuki S."/>
            <person name="Onuma M."/>
        </authorList>
    </citation>
    <scope>NUCLEOTIDE SEQUENCE [LARGE SCALE GENOMIC DNA]</scope>
    <source>
        <strain evidence="20 21">451A</strain>
    </source>
</reference>
<feature type="compositionally biased region" description="Basic residues" evidence="17">
    <location>
        <begin position="247"/>
        <end position="258"/>
    </location>
</feature>
<dbReference type="CDD" id="cd08165">
    <property type="entry name" value="MPP_MPPE1"/>
    <property type="match status" value="1"/>
</dbReference>
<dbReference type="GO" id="GO:0016192">
    <property type="term" value="P:vesicle-mediated transport"/>
    <property type="evidence" value="ECO:0007669"/>
    <property type="project" value="UniProtKB-KW"/>
</dbReference>
<dbReference type="GO" id="GO:0016787">
    <property type="term" value="F:hydrolase activity"/>
    <property type="evidence" value="ECO:0007669"/>
    <property type="project" value="UniProtKB-KW"/>
</dbReference>
<dbReference type="EMBL" id="BAAFJT010000002">
    <property type="protein sequence ID" value="GAB0182752.1"/>
    <property type="molecule type" value="Genomic_DNA"/>
</dbReference>
<dbReference type="PANTHER" id="PTHR13315:SF0">
    <property type="entry name" value="METALLOPHOSPHOESTERASE 1"/>
    <property type="match status" value="1"/>
</dbReference>
<evidence type="ECO:0000256" key="17">
    <source>
        <dbReference type="SAM" id="MobiDB-lite"/>
    </source>
</evidence>
<evidence type="ECO:0000256" key="9">
    <source>
        <dbReference type="ARBA" id="ARBA00022801"/>
    </source>
</evidence>
<keyword evidence="8" id="KW-0479">Metal-binding</keyword>
<dbReference type="InterPro" id="IPR033308">
    <property type="entry name" value="PGAP5/Cdc1/Ted1"/>
</dbReference>
<feature type="coiled-coil region" evidence="16">
    <location>
        <begin position="9"/>
        <end position="43"/>
    </location>
</feature>
<keyword evidence="6" id="KW-0337">GPI-anchor biosynthesis</keyword>
<evidence type="ECO:0000256" key="18">
    <source>
        <dbReference type="SAM" id="Phobius"/>
    </source>
</evidence>
<keyword evidence="5" id="KW-0813">Transport</keyword>
<accession>A0ABC9WEV1</accession>
<evidence type="ECO:0000313" key="20">
    <source>
        <dbReference type="EMBL" id="GAB0182752.1"/>
    </source>
</evidence>
<feature type="region of interest" description="Disordered" evidence="17">
    <location>
        <begin position="247"/>
        <end position="268"/>
    </location>
</feature>
<dbReference type="GO" id="GO:0012505">
    <property type="term" value="C:endomembrane system"/>
    <property type="evidence" value="ECO:0007669"/>
    <property type="project" value="UniProtKB-ARBA"/>
</dbReference>
<dbReference type="FunFam" id="3.60.21.10:FF:000022">
    <property type="entry name" value="Putative metallophosphoesterase 1"/>
    <property type="match status" value="1"/>
</dbReference>
<comment type="caution">
    <text evidence="20">The sequence shown here is derived from an EMBL/GenBank/DDBJ whole genome shotgun (WGS) entry which is preliminary data.</text>
</comment>
<protein>
    <recommendedName>
        <fullName evidence="4">Metallophosphoesterase 1</fullName>
    </recommendedName>
    <alternativeName>
        <fullName evidence="14">Post-GPI attachment to proteins factor 5</fullName>
    </alternativeName>
</protein>
<proteinExistence type="inferred from homology"/>
<evidence type="ECO:0000256" key="11">
    <source>
        <dbReference type="ARBA" id="ARBA00022989"/>
    </source>
</evidence>
<evidence type="ECO:0000256" key="5">
    <source>
        <dbReference type="ARBA" id="ARBA00022448"/>
    </source>
</evidence>
<keyword evidence="13" id="KW-0464">Manganese</keyword>
<sequence length="607" mass="70020">MALPSVHKCLQLSDENEQLLKKLKKLHIKNKDLEKNMGQIQEKLHLQQLMHDYVTSRDVQVQTETHVWHKGGYSKDLNLEGDSVRLLHMYNDLQKRYVKEIKTNQEQSEAIKNLTIKIHELEHNLREQRQRIEQLECKTVSWKTSAVSGKRRRTPEGELTSCRDISEKKESCCSKYLELLLKEIKKLKKENEKLSTERRALKNELAGLDKDFFEEIEDLKLAVQESVKLNNQYEKCLKQISVIDGKGKKKKKKKKRRSHAEVKGGAHVGKKESSTSILKAIILADTHLLGEIQGHWLDKLRREWQMERSFQTALWLLQPDIVFILGDVFDEGKWSSPQAWTDDVRRFRKMFKHPVSTELVVIVGNHDIGFHYEMTTYKVNRFEKVFNFTSGKLITRKGINFVLVNSVAMDGDGCAVCSTSEAKLVALSHKLNCSQQKPNHSNKRCSDVEKLPASEPILLQHYPLYRKSDAECSGEDSAPPEEKNIPFKEKYDVLSQEASQKLIWWFHPRLILSGHTHSACEVLHAGKIPEISVPSFSWRNINNPSFIMGSITPTDFSLHKCFLPYESRVFAIYCAAGALLIILILAHFQLLTPFYFAQRLISKHKAV</sequence>
<dbReference type="InterPro" id="IPR029052">
    <property type="entry name" value="Metallo-depent_PP-like"/>
</dbReference>
<feature type="coiled-coil region" evidence="16">
    <location>
        <begin position="104"/>
        <end position="138"/>
    </location>
</feature>
<keyword evidence="16" id="KW-0175">Coiled coil</keyword>
<evidence type="ECO:0000256" key="13">
    <source>
        <dbReference type="ARBA" id="ARBA00023211"/>
    </source>
</evidence>
<evidence type="ECO:0000256" key="7">
    <source>
        <dbReference type="ARBA" id="ARBA00022692"/>
    </source>
</evidence>
<evidence type="ECO:0000256" key="15">
    <source>
        <dbReference type="ARBA" id="ARBA00093373"/>
    </source>
</evidence>
<dbReference type="PANTHER" id="PTHR13315">
    <property type="entry name" value="METALLO PHOSPHOESTERASE RELATED"/>
    <property type="match status" value="1"/>
</dbReference>
<evidence type="ECO:0000256" key="10">
    <source>
        <dbReference type="ARBA" id="ARBA00022892"/>
    </source>
</evidence>
<comment type="function">
    <text evidence="15">Metallophosphoesterase that catalyzes the removal of a side-chain ethanolamine-phosphate (EtNP) from the second mannose of the GPI-anchor protein intermediate. Participates in the glycan remodeling steps of GPI-anchor maturation to allow an efficient transport of GPI-anchor proteins from the endoplasmic reticulum to the Golgi.</text>
</comment>
<name>A0ABC9WEV1_GRUJA</name>
<evidence type="ECO:0000256" key="14">
    <source>
        <dbReference type="ARBA" id="ARBA00032172"/>
    </source>
</evidence>
<keyword evidence="11 18" id="KW-1133">Transmembrane helix</keyword>
<evidence type="ECO:0000256" key="6">
    <source>
        <dbReference type="ARBA" id="ARBA00022502"/>
    </source>
</evidence>
<evidence type="ECO:0000256" key="3">
    <source>
        <dbReference type="ARBA" id="ARBA00008895"/>
    </source>
</evidence>
<evidence type="ECO:0000256" key="12">
    <source>
        <dbReference type="ARBA" id="ARBA00023136"/>
    </source>
</evidence>
<feature type="transmembrane region" description="Helical" evidence="18">
    <location>
        <begin position="570"/>
        <end position="596"/>
    </location>
</feature>
<dbReference type="GO" id="GO:0033116">
    <property type="term" value="C:endoplasmic reticulum-Golgi intermediate compartment membrane"/>
    <property type="evidence" value="ECO:0007669"/>
    <property type="project" value="UniProtKB-SubCell"/>
</dbReference>